<comment type="caution">
    <text evidence="1">The sequence shown here is derived from an EMBL/GenBank/DDBJ whole genome shotgun (WGS) entry which is preliminary data.</text>
</comment>
<name>A0ACB0JE44_TRIPR</name>
<dbReference type="Proteomes" id="UP001177021">
    <property type="component" value="Unassembled WGS sequence"/>
</dbReference>
<gene>
    <name evidence="1" type="ORF">MILVUS5_LOCUS11822</name>
</gene>
<protein>
    <submittedName>
        <fullName evidence="1">Uncharacterized protein</fullName>
    </submittedName>
</protein>
<accession>A0ACB0JE44</accession>
<dbReference type="EMBL" id="CASHSV030000024">
    <property type="protein sequence ID" value="CAJ2642345.1"/>
    <property type="molecule type" value="Genomic_DNA"/>
</dbReference>
<keyword evidence="2" id="KW-1185">Reference proteome</keyword>
<reference evidence="1" key="1">
    <citation type="submission" date="2023-10" db="EMBL/GenBank/DDBJ databases">
        <authorList>
            <person name="Rodriguez Cubillos JULIANA M."/>
            <person name="De Vega J."/>
        </authorList>
    </citation>
    <scope>NUCLEOTIDE SEQUENCE</scope>
</reference>
<sequence>MDRTWMSANRMSKEYRDGVKDFVRVAVAHAKNKSKDTIIKIICPCLKCCYRDVSADELEDHLMWNGIDKSYTCWTLHGEKKTKSTNLRNVVRDTSNDFERDTYEFDRVEEFVNVVEEDLRDCPKMFERLISRWKKKSIFFELSYWKSLYVRHFLDVMHIEKNVFESVIGTLLNVPGKSKDGIKARLDLQTMRLRKGLHPVKKGSRTYLPPAAHTLSRKEKTKLCRFLHEVKVPVSNIRSLVSMKDLKLKGLKSHDCHVLMENFLPIGIRSILPEKVRWTITKLCFFFKAICSKVIDPGKLLALQQEIVVTLCELEMYFPPSFFDIMVHLTVHLVMETQYYGPAYMRWMYPIERYMKILKGYVKNQSRPEGCIVERYIVEEAIEFCTEYLSNVEPIGIPISRHSGRTTGEGIGASKVEIISNIEKEQAHLYVLHNSVEVEPYVEKHMEQLKSLNPKRNENWLTREHNRSFILWLRNHIFSEFAKNPDSISERLRWLATGPNVTVLSYSRYVINNQTFYTKDRDHESTMQNSGVTLVAQSLHVSSANDRNPLFANMSYFGVIERIWVLDYSSFQVPVFGCKWVDNNNGVQVDDYEFMKVDLNRVGYRDEPFILASQATQVFYVTDPADKKWSIVLLTNKIDDHDKQECENINTGDDPFNNTSKLFENDQTMDDSLYMRNDHKEGFWINTSFCVTWNNRGQSIGRNSIYLSSYIGLTARRIVPIYFDRWNAKDETVRPAYDAYKKDIWDEIRSAFEIGDEHYDYVMTIAGTCLRAFRTKLTTEYLRDGDETGEQIIPRVNVWVSARVGKDGEIDENVQSVKDKCDELTQSLTEEEEQDLAPTDTLFKALDLAEYSSCVRSYGKGVTRKRLYAPRSNSTQAQVNEIKAKLERLEKLHANEITGRQQPEKMVERQKQPEEVLERPHPNETQQSAKDSNNHVDIDSIPKGISSINIYLGFPSRRLVARGKLHNTEGDMVHGIKLPLGYVKVAIDVSVISDAPLPISIEYGEDSTVGQAIGTILPWPFKLVELIVERQKIPKKIQNKDKVQTSELVVSPTKNRKILKNQVAYPKNGGSAGLQKLKFLDDYTKYASKSETVMEIDMGDDIFSEGFSEHLHLEHIKEVVDHDWLSASAVIVYARYLYDKLIGPRGLKYKISFLSPHVSFDDIQGKDIARVLMKTKVLKDEKIILAPYNVGIHWVLFVINPDAEVIYFLDPLGGEPSDHGSIKTKFENAIQIYRAWCENKISKSKKDKIKWNKIKCPRQRNTIDCGYFIMRFMKEVIMEYPNKIPDNYFSRHRQSTYSKEKLDEVKEEWATHMVEDVINDAKRLQK</sequence>
<organism evidence="1 2">
    <name type="scientific">Trifolium pratense</name>
    <name type="common">Red clover</name>
    <dbReference type="NCBI Taxonomy" id="57577"/>
    <lineage>
        <taxon>Eukaryota</taxon>
        <taxon>Viridiplantae</taxon>
        <taxon>Streptophyta</taxon>
        <taxon>Embryophyta</taxon>
        <taxon>Tracheophyta</taxon>
        <taxon>Spermatophyta</taxon>
        <taxon>Magnoliopsida</taxon>
        <taxon>eudicotyledons</taxon>
        <taxon>Gunneridae</taxon>
        <taxon>Pentapetalae</taxon>
        <taxon>rosids</taxon>
        <taxon>fabids</taxon>
        <taxon>Fabales</taxon>
        <taxon>Fabaceae</taxon>
        <taxon>Papilionoideae</taxon>
        <taxon>50 kb inversion clade</taxon>
        <taxon>NPAAA clade</taxon>
        <taxon>Hologalegina</taxon>
        <taxon>IRL clade</taxon>
        <taxon>Trifolieae</taxon>
        <taxon>Trifolium</taxon>
    </lineage>
</organism>
<proteinExistence type="predicted"/>
<evidence type="ECO:0000313" key="2">
    <source>
        <dbReference type="Proteomes" id="UP001177021"/>
    </source>
</evidence>
<evidence type="ECO:0000313" key="1">
    <source>
        <dbReference type="EMBL" id="CAJ2642345.1"/>
    </source>
</evidence>